<dbReference type="PANTHER" id="PTHR11439:SF463">
    <property type="entry name" value="REVERSE TRANSCRIPTASE TY1_COPIA-TYPE DOMAIN-CONTAINING PROTEIN"/>
    <property type="match status" value="1"/>
</dbReference>
<evidence type="ECO:0008006" key="3">
    <source>
        <dbReference type="Google" id="ProtNLM"/>
    </source>
</evidence>
<organism evidence="1 2">
    <name type="scientific">Tanacetum coccineum</name>
    <dbReference type="NCBI Taxonomy" id="301880"/>
    <lineage>
        <taxon>Eukaryota</taxon>
        <taxon>Viridiplantae</taxon>
        <taxon>Streptophyta</taxon>
        <taxon>Embryophyta</taxon>
        <taxon>Tracheophyta</taxon>
        <taxon>Spermatophyta</taxon>
        <taxon>Magnoliopsida</taxon>
        <taxon>eudicotyledons</taxon>
        <taxon>Gunneridae</taxon>
        <taxon>Pentapetalae</taxon>
        <taxon>asterids</taxon>
        <taxon>campanulids</taxon>
        <taxon>Asterales</taxon>
        <taxon>Asteraceae</taxon>
        <taxon>Asteroideae</taxon>
        <taxon>Anthemideae</taxon>
        <taxon>Anthemidinae</taxon>
        <taxon>Tanacetum</taxon>
    </lineage>
</organism>
<dbReference type="CDD" id="cd09272">
    <property type="entry name" value="RNase_HI_RT_Ty1"/>
    <property type="match status" value="1"/>
</dbReference>
<keyword evidence="2" id="KW-1185">Reference proteome</keyword>
<proteinExistence type="predicted"/>
<dbReference type="Proteomes" id="UP001151760">
    <property type="component" value="Unassembled WGS sequence"/>
</dbReference>
<protein>
    <recommendedName>
        <fullName evidence="3">Retrovirus-related Pol polyprotein from transposon TNT 1-94</fullName>
    </recommendedName>
</protein>
<reference evidence="1" key="2">
    <citation type="submission" date="2022-01" db="EMBL/GenBank/DDBJ databases">
        <authorList>
            <person name="Yamashiro T."/>
            <person name="Shiraishi A."/>
            <person name="Satake H."/>
            <person name="Nakayama K."/>
        </authorList>
    </citation>
    <scope>NUCLEOTIDE SEQUENCE</scope>
</reference>
<dbReference type="EMBL" id="BQNB010017762">
    <property type="protein sequence ID" value="GJT66941.1"/>
    <property type="molecule type" value="Genomic_DNA"/>
</dbReference>
<evidence type="ECO:0000313" key="2">
    <source>
        <dbReference type="Proteomes" id="UP001151760"/>
    </source>
</evidence>
<comment type="caution">
    <text evidence="1">The sequence shown here is derived from an EMBL/GenBank/DDBJ whole genome shotgun (WGS) entry which is preliminary data.</text>
</comment>
<gene>
    <name evidence="1" type="ORF">Tco_1018421</name>
</gene>
<name>A0ABQ5FUA3_9ASTR</name>
<evidence type="ECO:0000313" key="1">
    <source>
        <dbReference type="EMBL" id="GJT66941.1"/>
    </source>
</evidence>
<dbReference type="PANTHER" id="PTHR11439">
    <property type="entry name" value="GAG-POL-RELATED RETROTRANSPOSON"/>
    <property type="match status" value="1"/>
</dbReference>
<sequence length="269" mass="31362">MRQQKHDSLSKSRENRILKWRSQRMKVYVYHPEGLVDSRTITSMYSSFEESTLRLKQLLGHGMDTVLKVLRAQGFSRGVVDQHASRPDLVFAVCHVCRYQSRPMKKHLRPVKGLFLVSPRNLQYGVFVSERTCNATKQHSQMRSCMLHITSRCLVAVPNPIDDGPIIKFWLCLQSTSLCTVTTSVPIFSCMHNNVQHSRSKHIDIRHHFIREQVEKGVVELYFVRTEYQLADIFTKALPRERFEFILPRLGMKCMKPETLKSLQDDQDE</sequence>
<accession>A0ABQ5FUA3</accession>
<reference evidence="1" key="1">
    <citation type="journal article" date="2022" name="Int. J. Mol. Sci.">
        <title>Draft Genome of Tanacetum Coccineum: Genomic Comparison of Closely Related Tanacetum-Family Plants.</title>
        <authorList>
            <person name="Yamashiro T."/>
            <person name="Shiraishi A."/>
            <person name="Nakayama K."/>
            <person name="Satake H."/>
        </authorList>
    </citation>
    <scope>NUCLEOTIDE SEQUENCE</scope>
</reference>